<evidence type="ECO:0000256" key="3">
    <source>
        <dbReference type="ARBA" id="ARBA00022989"/>
    </source>
</evidence>
<evidence type="ECO:0000313" key="8">
    <source>
        <dbReference type="Proteomes" id="UP000664122"/>
    </source>
</evidence>
<proteinExistence type="predicted"/>
<comment type="subcellular location">
    <subcellularLocation>
        <location evidence="1">Membrane</location>
        <topology evidence="1">Multi-pass membrane protein</topology>
    </subcellularLocation>
</comment>
<keyword evidence="4 5" id="KW-0472">Membrane</keyword>
<dbReference type="Proteomes" id="UP000664122">
    <property type="component" value="Unassembled WGS sequence"/>
</dbReference>
<feature type="transmembrane region" description="Helical" evidence="5">
    <location>
        <begin position="160"/>
        <end position="183"/>
    </location>
</feature>
<name>A0A939JVM2_9HYPH</name>
<dbReference type="Pfam" id="PF07298">
    <property type="entry name" value="NnrU"/>
    <property type="match status" value="1"/>
</dbReference>
<evidence type="ECO:0000256" key="4">
    <source>
        <dbReference type="ARBA" id="ARBA00023136"/>
    </source>
</evidence>
<evidence type="ECO:0000256" key="5">
    <source>
        <dbReference type="SAM" id="Phobius"/>
    </source>
</evidence>
<keyword evidence="3 5" id="KW-1133">Transmembrane helix</keyword>
<evidence type="ECO:0000259" key="6">
    <source>
        <dbReference type="Pfam" id="PF07298"/>
    </source>
</evidence>
<keyword evidence="8" id="KW-1185">Reference proteome</keyword>
<protein>
    <submittedName>
        <fullName evidence="7">NnrU family protein</fullName>
    </submittedName>
</protein>
<gene>
    <name evidence="7" type="ORF">J1C48_08500</name>
</gene>
<accession>A0A939JVM2</accession>
<evidence type="ECO:0000313" key="7">
    <source>
        <dbReference type="EMBL" id="MBO0662614.1"/>
    </source>
</evidence>
<dbReference type="GO" id="GO:0016020">
    <property type="term" value="C:membrane"/>
    <property type="evidence" value="ECO:0007669"/>
    <property type="project" value="UniProtKB-SubCell"/>
</dbReference>
<sequence>MFILVIGLFVFLGVHSFRIVSEPGRAAVLRRLGEMRFKGSYSVLALIGLVLVVYGYGLARASEGSLYQPAPVLSHLALVLVPSAFILVVATYTPTGHIKRTVRHPMVLGVALWSLGHLLANGGTAEVVMFGAFFVWAVVDYLNAFSRPQPAFGLPQAKGDIVAIAGGLIASGIFLLGLHRWLIGVSPLA</sequence>
<organism evidence="7 8">
    <name type="scientific">Jiella flava</name>
    <dbReference type="NCBI Taxonomy" id="2816857"/>
    <lineage>
        <taxon>Bacteria</taxon>
        <taxon>Pseudomonadati</taxon>
        <taxon>Pseudomonadota</taxon>
        <taxon>Alphaproteobacteria</taxon>
        <taxon>Hyphomicrobiales</taxon>
        <taxon>Aurantimonadaceae</taxon>
        <taxon>Jiella</taxon>
    </lineage>
</organism>
<comment type="caution">
    <text evidence="7">The sequence shown here is derived from an EMBL/GenBank/DDBJ whole genome shotgun (WGS) entry which is preliminary data.</text>
</comment>
<dbReference type="InterPro" id="IPR009915">
    <property type="entry name" value="NnrU_dom"/>
</dbReference>
<dbReference type="EMBL" id="JAFMPP010000006">
    <property type="protein sequence ID" value="MBO0662614.1"/>
    <property type="molecule type" value="Genomic_DNA"/>
</dbReference>
<feature type="transmembrane region" description="Helical" evidence="5">
    <location>
        <begin position="71"/>
        <end position="92"/>
    </location>
</feature>
<feature type="domain" description="NnrU" evidence="6">
    <location>
        <begin position="3"/>
        <end position="187"/>
    </location>
</feature>
<dbReference type="AlphaFoldDB" id="A0A939JVM2"/>
<reference evidence="7" key="1">
    <citation type="submission" date="2021-03" db="EMBL/GenBank/DDBJ databases">
        <title>Whole genome sequence of Jiella sp. CQZ9-1.</title>
        <authorList>
            <person name="Tuo L."/>
        </authorList>
    </citation>
    <scope>NUCLEOTIDE SEQUENCE</scope>
    <source>
        <strain evidence="7">CQZ9-1</strain>
    </source>
</reference>
<feature type="transmembrane region" description="Helical" evidence="5">
    <location>
        <begin position="40"/>
        <end position="59"/>
    </location>
</feature>
<evidence type="ECO:0000256" key="1">
    <source>
        <dbReference type="ARBA" id="ARBA00004141"/>
    </source>
</evidence>
<keyword evidence="2 5" id="KW-0812">Transmembrane</keyword>
<feature type="transmembrane region" description="Helical" evidence="5">
    <location>
        <begin position="112"/>
        <end position="139"/>
    </location>
</feature>
<evidence type="ECO:0000256" key="2">
    <source>
        <dbReference type="ARBA" id="ARBA00022692"/>
    </source>
</evidence>